<gene>
    <name evidence="5" type="ORF">NUU61_007604</name>
</gene>
<dbReference type="OrthoDB" id="307488at2759"/>
<dbReference type="EMBL" id="JAPMSZ010000010">
    <property type="protein sequence ID" value="KAJ5086297.1"/>
    <property type="molecule type" value="Genomic_DNA"/>
</dbReference>
<reference evidence="5" key="1">
    <citation type="submission" date="2022-11" db="EMBL/GenBank/DDBJ databases">
        <authorList>
            <person name="Petersen C."/>
        </authorList>
    </citation>
    <scope>NUCLEOTIDE SEQUENCE</scope>
    <source>
        <strain evidence="5">IBT 34128</strain>
    </source>
</reference>
<evidence type="ECO:0000256" key="1">
    <source>
        <dbReference type="ARBA" id="ARBA00003401"/>
    </source>
</evidence>
<name>A0A9W9JZ56_9EURO</name>
<dbReference type="AlphaFoldDB" id="A0A9W9JZ56"/>
<feature type="compositionally biased region" description="Polar residues" evidence="4">
    <location>
        <begin position="1"/>
        <end position="31"/>
    </location>
</feature>
<accession>A0A9W9JZ56</accession>
<comment type="function">
    <text evidence="1 3">Regulator of type 1 phosphatases which maintains protein phosphatase activity under strict control.</text>
</comment>
<organism evidence="5 6">
    <name type="scientific">Penicillium alfredii</name>
    <dbReference type="NCBI Taxonomy" id="1506179"/>
    <lineage>
        <taxon>Eukaryota</taxon>
        <taxon>Fungi</taxon>
        <taxon>Dikarya</taxon>
        <taxon>Ascomycota</taxon>
        <taxon>Pezizomycotina</taxon>
        <taxon>Eurotiomycetes</taxon>
        <taxon>Eurotiomycetidae</taxon>
        <taxon>Eurotiales</taxon>
        <taxon>Aspergillaceae</taxon>
        <taxon>Penicillium</taxon>
    </lineage>
</organism>
<dbReference type="GO" id="GO:0004865">
    <property type="term" value="F:protein serine/threonine phosphatase inhibitor activity"/>
    <property type="evidence" value="ECO:0007669"/>
    <property type="project" value="UniProtKB-UniRule"/>
</dbReference>
<comment type="subcellular location">
    <subcellularLocation>
        <location evidence="3">Nucleus</location>
    </subcellularLocation>
</comment>
<dbReference type="Pfam" id="PF07491">
    <property type="entry name" value="PPI_Ypi1"/>
    <property type="match status" value="1"/>
</dbReference>
<keyword evidence="3" id="KW-0539">Nucleus</keyword>
<keyword evidence="6" id="KW-1185">Reference proteome</keyword>
<evidence type="ECO:0000256" key="3">
    <source>
        <dbReference type="RuleBase" id="RU367162"/>
    </source>
</evidence>
<dbReference type="Proteomes" id="UP001141434">
    <property type="component" value="Unassembled WGS sequence"/>
</dbReference>
<comment type="caution">
    <text evidence="5">The sequence shown here is derived from an EMBL/GenBank/DDBJ whole genome shotgun (WGS) entry which is preliminary data.</text>
</comment>
<dbReference type="GO" id="GO:0005634">
    <property type="term" value="C:nucleus"/>
    <property type="evidence" value="ECO:0007669"/>
    <property type="project" value="UniProtKB-SubCell"/>
</dbReference>
<proteinExistence type="inferred from homology"/>
<dbReference type="InterPro" id="IPR011107">
    <property type="entry name" value="PPI_Ypi1"/>
</dbReference>
<dbReference type="GeneID" id="81397298"/>
<evidence type="ECO:0000256" key="4">
    <source>
        <dbReference type="SAM" id="MobiDB-lite"/>
    </source>
</evidence>
<dbReference type="PANTHER" id="PTHR20835:SF0">
    <property type="entry name" value="E3 UBIQUITIN-PROTEIN LIGASE PPP1R11"/>
    <property type="match status" value="1"/>
</dbReference>
<dbReference type="RefSeq" id="XP_056508422.1">
    <property type="nucleotide sequence ID" value="XM_056658129.1"/>
</dbReference>
<dbReference type="PANTHER" id="PTHR20835">
    <property type="entry name" value="E3 UBIQUITIN-PROTEIN LIGASE PPP1R11-RELATED"/>
    <property type="match status" value="1"/>
</dbReference>
<protein>
    <recommendedName>
        <fullName evidence="3">Type 1 phosphatases regulator</fullName>
    </recommendedName>
</protein>
<evidence type="ECO:0000313" key="5">
    <source>
        <dbReference type="EMBL" id="KAJ5086297.1"/>
    </source>
</evidence>
<comment type="similarity">
    <text evidence="2 3">Belongs to the YPI1 family.</text>
</comment>
<evidence type="ECO:0000256" key="2">
    <source>
        <dbReference type="ARBA" id="ARBA00005605"/>
    </source>
</evidence>
<evidence type="ECO:0000313" key="6">
    <source>
        <dbReference type="Proteomes" id="UP001141434"/>
    </source>
</evidence>
<reference evidence="5" key="2">
    <citation type="journal article" date="2023" name="IMA Fungus">
        <title>Comparative genomic study of the Penicillium genus elucidates a diverse pangenome and 15 lateral gene transfer events.</title>
        <authorList>
            <person name="Petersen C."/>
            <person name="Sorensen T."/>
            <person name="Nielsen M.R."/>
            <person name="Sondergaard T.E."/>
            <person name="Sorensen J.L."/>
            <person name="Fitzpatrick D.A."/>
            <person name="Frisvad J.C."/>
            <person name="Nielsen K.L."/>
        </authorList>
    </citation>
    <scope>NUCLEOTIDE SEQUENCE</scope>
    <source>
        <strain evidence="5">IBT 34128</strain>
    </source>
</reference>
<feature type="region of interest" description="Disordered" evidence="4">
    <location>
        <begin position="1"/>
        <end position="85"/>
    </location>
</feature>
<sequence length="85" mass="9122">MSRTRQPMMSNSQPQTTTEAPSDSSVVQVSGTLRLRGDDTPAETSGEPSSARHIRWGEDVIDNEGMGKKSSKGKFASCATDHPTL</sequence>
<dbReference type="GO" id="GO:0008157">
    <property type="term" value="F:protein phosphatase 1 binding"/>
    <property type="evidence" value="ECO:0007669"/>
    <property type="project" value="TreeGrafter"/>
</dbReference>